<keyword evidence="6" id="KW-1185">Reference proteome</keyword>
<dbReference type="GO" id="GO:0003729">
    <property type="term" value="F:mRNA binding"/>
    <property type="evidence" value="ECO:0007669"/>
    <property type="project" value="EnsemblFungi"/>
</dbReference>
<evidence type="ECO:0000313" key="6">
    <source>
        <dbReference type="Proteomes" id="UP000001997"/>
    </source>
</evidence>
<evidence type="ECO:0000256" key="3">
    <source>
        <dbReference type="ARBA" id="ARBA00022679"/>
    </source>
</evidence>
<dbReference type="FunCoup" id="A5DQJ1">
    <property type="interactions" value="755"/>
</dbReference>
<dbReference type="Gene3D" id="3.40.50.150">
    <property type="entry name" value="Vaccinia Virus protein VP39"/>
    <property type="match status" value="1"/>
</dbReference>
<dbReference type="KEGG" id="pgu:PGUG_05542"/>
<dbReference type="GO" id="GO:0055088">
    <property type="term" value="P:lipid homeostasis"/>
    <property type="evidence" value="ECO:0007669"/>
    <property type="project" value="EnsemblFungi"/>
</dbReference>
<dbReference type="OMA" id="GPYWPAE"/>
<dbReference type="InterPro" id="IPR029063">
    <property type="entry name" value="SAM-dependent_MTases_sf"/>
</dbReference>
<comment type="similarity">
    <text evidence="1">Belongs to the methyltransferase superfamily.</text>
</comment>
<keyword evidence="2" id="KW-0489">Methyltransferase</keyword>
<evidence type="ECO:0000313" key="5">
    <source>
        <dbReference type="EMBL" id="EDK41444.2"/>
    </source>
</evidence>
<dbReference type="InterPro" id="IPR013216">
    <property type="entry name" value="Methyltransf_11"/>
</dbReference>
<dbReference type="eggNOG" id="KOG3010">
    <property type="taxonomic scope" value="Eukaryota"/>
</dbReference>
<dbReference type="RefSeq" id="XP_001482522.2">
    <property type="nucleotide sequence ID" value="XM_001482472.1"/>
</dbReference>
<dbReference type="GO" id="GO:0008757">
    <property type="term" value="F:S-adenosylmethionine-dependent methyltransferase activity"/>
    <property type="evidence" value="ECO:0007669"/>
    <property type="project" value="EnsemblFungi"/>
</dbReference>
<sequence length="309" mass="35812">MHSIMATYSETNFNTKHYDESRPNYPDSFYSTLMQYHSEGGTGTQLAIDIGCGSGFVAFKLTQYFDKVIGTDISQTMIDSCCNNPLAANKPINFFRAPAEKFPSVVEEDSVDLVTGAECCHWVNHEKFFNETARILKPNGTLAYWFYGDPVFMDSERANEIYMNYCYNSSQEMYPGEPFERYMGPYYEQPGHEYFRILLNNVQVPSDKFHSVVRNEYRPDRDGENTGLTSLKIEKIWTLDMFRNYVKSWSAYHAWMKDHGTKYDIADAFIDELKAECGWENDTELRLVFPTVYTFARKGCKVRRECGAQ</sequence>
<dbReference type="Proteomes" id="UP000001997">
    <property type="component" value="Unassembled WGS sequence"/>
</dbReference>
<dbReference type="InterPro" id="IPR051052">
    <property type="entry name" value="Diverse_substrate_MTase"/>
</dbReference>
<keyword evidence="3" id="KW-0808">Transferase</keyword>
<dbReference type="CDD" id="cd02440">
    <property type="entry name" value="AdoMet_MTases"/>
    <property type="match status" value="1"/>
</dbReference>
<dbReference type="AlphaFoldDB" id="A5DQJ1"/>
<dbReference type="GO" id="GO:0032259">
    <property type="term" value="P:methylation"/>
    <property type="evidence" value="ECO:0007669"/>
    <property type="project" value="UniProtKB-KW"/>
</dbReference>
<dbReference type="SUPFAM" id="SSF53335">
    <property type="entry name" value="S-adenosyl-L-methionine-dependent methyltransferases"/>
    <property type="match status" value="1"/>
</dbReference>
<dbReference type="EMBL" id="CH408161">
    <property type="protein sequence ID" value="EDK41444.2"/>
    <property type="molecule type" value="Genomic_DNA"/>
</dbReference>
<gene>
    <name evidence="5" type="ORF">PGUG_05542</name>
</gene>
<evidence type="ECO:0000259" key="4">
    <source>
        <dbReference type="Pfam" id="PF08241"/>
    </source>
</evidence>
<evidence type="ECO:0000256" key="1">
    <source>
        <dbReference type="ARBA" id="ARBA00008361"/>
    </source>
</evidence>
<protein>
    <recommendedName>
        <fullName evidence="4">Methyltransferase type 11 domain-containing protein</fullName>
    </recommendedName>
</protein>
<dbReference type="Pfam" id="PF08241">
    <property type="entry name" value="Methyltransf_11"/>
    <property type="match status" value="1"/>
</dbReference>
<feature type="domain" description="Methyltransferase type 11" evidence="4">
    <location>
        <begin position="48"/>
        <end position="143"/>
    </location>
</feature>
<reference evidence="5 6" key="1">
    <citation type="journal article" date="2009" name="Nature">
        <title>Evolution of pathogenicity and sexual reproduction in eight Candida genomes.</title>
        <authorList>
            <person name="Butler G."/>
            <person name="Rasmussen M.D."/>
            <person name="Lin M.F."/>
            <person name="Santos M.A."/>
            <person name="Sakthikumar S."/>
            <person name="Munro C.A."/>
            <person name="Rheinbay E."/>
            <person name="Grabherr M."/>
            <person name="Forche A."/>
            <person name="Reedy J.L."/>
            <person name="Agrafioti I."/>
            <person name="Arnaud M.B."/>
            <person name="Bates S."/>
            <person name="Brown A.J."/>
            <person name="Brunke S."/>
            <person name="Costanzo M.C."/>
            <person name="Fitzpatrick D.A."/>
            <person name="de Groot P.W."/>
            <person name="Harris D."/>
            <person name="Hoyer L.L."/>
            <person name="Hube B."/>
            <person name="Klis F.M."/>
            <person name="Kodira C."/>
            <person name="Lennard N."/>
            <person name="Logue M.E."/>
            <person name="Martin R."/>
            <person name="Neiman A.M."/>
            <person name="Nikolaou E."/>
            <person name="Quail M.A."/>
            <person name="Quinn J."/>
            <person name="Santos M.C."/>
            <person name="Schmitzberger F.F."/>
            <person name="Sherlock G."/>
            <person name="Shah P."/>
            <person name="Silverstein K.A."/>
            <person name="Skrzypek M.S."/>
            <person name="Soll D."/>
            <person name="Staggs R."/>
            <person name="Stansfield I."/>
            <person name="Stumpf M.P."/>
            <person name="Sudbery P.E."/>
            <person name="Srikantha T."/>
            <person name="Zeng Q."/>
            <person name="Berman J."/>
            <person name="Berriman M."/>
            <person name="Heitman J."/>
            <person name="Gow N.A."/>
            <person name="Lorenz M.C."/>
            <person name="Birren B.W."/>
            <person name="Kellis M."/>
            <person name="Cuomo C.A."/>
        </authorList>
    </citation>
    <scope>NUCLEOTIDE SEQUENCE [LARGE SCALE GENOMIC DNA]</scope>
    <source>
        <strain evidence="6">ATCC 6260 / CBS 566 / DSM 6381 / JCM 1539 / NBRC 10279 / NRRL Y-324</strain>
    </source>
</reference>
<dbReference type="OrthoDB" id="10027013at2759"/>
<organism evidence="5 6">
    <name type="scientific">Meyerozyma guilliermondii (strain ATCC 6260 / CBS 566 / DSM 6381 / JCM 1539 / NBRC 10279 / NRRL Y-324)</name>
    <name type="common">Yeast</name>
    <name type="synonym">Candida guilliermondii</name>
    <dbReference type="NCBI Taxonomy" id="294746"/>
    <lineage>
        <taxon>Eukaryota</taxon>
        <taxon>Fungi</taxon>
        <taxon>Dikarya</taxon>
        <taxon>Ascomycota</taxon>
        <taxon>Saccharomycotina</taxon>
        <taxon>Pichiomycetes</taxon>
        <taxon>Debaryomycetaceae</taxon>
        <taxon>Meyerozyma</taxon>
    </lineage>
</organism>
<accession>A5DQJ1</accession>
<dbReference type="GeneID" id="5124444"/>
<dbReference type="PANTHER" id="PTHR44942:SF4">
    <property type="entry name" value="METHYLTRANSFERASE TYPE 11 DOMAIN-CONTAINING PROTEIN"/>
    <property type="match status" value="1"/>
</dbReference>
<dbReference type="PANTHER" id="PTHR44942">
    <property type="entry name" value="METHYLTRANSF_11 DOMAIN-CONTAINING PROTEIN"/>
    <property type="match status" value="1"/>
</dbReference>
<evidence type="ECO:0000256" key="2">
    <source>
        <dbReference type="ARBA" id="ARBA00022603"/>
    </source>
</evidence>
<dbReference type="STRING" id="294746.A5DQJ1"/>
<dbReference type="VEuPathDB" id="FungiDB:PGUG_05542"/>
<dbReference type="InParanoid" id="A5DQJ1"/>
<proteinExistence type="inferred from homology"/>
<name>A5DQJ1_PICGU</name>
<dbReference type="HOGENOM" id="CLU_049344_1_2_1"/>